<proteinExistence type="predicted"/>
<dbReference type="InterPro" id="IPR037272">
    <property type="entry name" value="SNS_sf"/>
</dbReference>
<reference evidence="9" key="1">
    <citation type="submission" date="2025-08" db="UniProtKB">
        <authorList>
            <consortium name="RefSeq"/>
        </authorList>
    </citation>
    <scope>IDENTIFICATION</scope>
    <source>
        <tissue evidence="9">Muscle</tissue>
    </source>
</reference>
<protein>
    <submittedName>
        <fullName evidence="9">Sodium-dependent neutral amino acid transporter B(0)AT2-like</fullName>
    </submittedName>
</protein>
<feature type="binding site" evidence="6">
    <location>
        <position position="88"/>
    </location>
    <ligand>
        <name>Na(+)</name>
        <dbReference type="ChEBI" id="CHEBI:29101"/>
        <label>1</label>
    </ligand>
</feature>
<dbReference type="GO" id="GO:0005886">
    <property type="term" value="C:plasma membrane"/>
    <property type="evidence" value="ECO:0007669"/>
    <property type="project" value="TreeGrafter"/>
</dbReference>
<dbReference type="Pfam" id="PF00209">
    <property type="entry name" value="SNF"/>
    <property type="match status" value="1"/>
</dbReference>
<dbReference type="SUPFAM" id="SSF161070">
    <property type="entry name" value="SNF-like"/>
    <property type="match status" value="1"/>
</dbReference>
<sequence>MYFSSLFPYVVLICFLVRALLLKGSIDGIRHMFTPKLEIMLEPKVWREAATQVFFALGLGFGGVIAFSSYNKRDNNCHFDAVLVSFINFFTSVLATLVVFAVLGFKANIMNAKCISLNTQRIVSLLGNEIEHSLIPHHINLTQGSEVSSEDYDQMIEIIKRVKEDQFGSLGLEACSIEGELNKAVQGTGLAFIAFTEAMTHFPASPFWSVMFFLMLVNLGLGSMFGTIEGILTPLIDTFKVRKEFLTG</sequence>
<dbReference type="Proteomes" id="UP000504611">
    <property type="component" value="Unplaced"/>
</dbReference>
<feature type="transmembrane region" description="Helical" evidence="7">
    <location>
        <begin position="82"/>
        <end position="103"/>
    </location>
</feature>
<feature type="binding site" evidence="6">
    <location>
        <position position="223"/>
    </location>
    <ligand>
        <name>Na(+)</name>
        <dbReference type="ChEBI" id="CHEBI:29101"/>
        <label>1</label>
    </ligand>
</feature>
<gene>
    <name evidence="9" type="primary">LOC104963124</name>
</gene>
<evidence type="ECO:0000313" key="9">
    <source>
        <dbReference type="RefSeq" id="XP_010789987.1"/>
    </source>
</evidence>
<keyword evidence="6" id="KW-0479">Metal-binding</keyword>
<dbReference type="KEGG" id="ncc:104963124"/>
<dbReference type="PROSITE" id="PS50267">
    <property type="entry name" value="NA_NEUROTRAN_SYMP_3"/>
    <property type="match status" value="1"/>
</dbReference>
<accession>A0A6I9PP84</accession>
<dbReference type="OrthoDB" id="8850577at2759"/>
<feature type="transmembrane region" description="Helical" evidence="7">
    <location>
        <begin position="207"/>
        <end position="228"/>
    </location>
</feature>
<dbReference type="GeneID" id="104963124"/>
<dbReference type="RefSeq" id="XP_010789987.1">
    <property type="nucleotide sequence ID" value="XM_010791685.1"/>
</dbReference>
<comment type="subcellular location">
    <subcellularLocation>
        <location evidence="1">Membrane</location>
        <topology evidence="1">Multi-pass membrane protein</topology>
    </subcellularLocation>
</comment>
<keyword evidence="3 7" id="KW-0812">Transmembrane</keyword>
<evidence type="ECO:0000256" key="2">
    <source>
        <dbReference type="ARBA" id="ARBA00022448"/>
    </source>
</evidence>
<dbReference type="GO" id="GO:0046872">
    <property type="term" value="F:metal ion binding"/>
    <property type="evidence" value="ECO:0007669"/>
    <property type="project" value="UniProtKB-KW"/>
</dbReference>
<evidence type="ECO:0000256" key="7">
    <source>
        <dbReference type="SAM" id="Phobius"/>
    </source>
</evidence>
<dbReference type="GO" id="GO:0015820">
    <property type="term" value="P:L-leucine transport"/>
    <property type="evidence" value="ECO:0007669"/>
    <property type="project" value="TreeGrafter"/>
</dbReference>
<keyword evidence="4 7" id="KW-1133">Transmembrane helix</keyword>
<evidence type="ECO:0000256" key="1">
    <source>
        <dbReference type="ARBA" id="ARBA00004141"/>
    </source>
</evidence>
<keyword evidence="2" id="KW-0813">Transport</keyword>
<organism evidence="8 9">
    <name type="scientific">Notothenia coriiceps</name>
    <name type="common">black rockcod</name>
    <dbReference type="NCBI Taxonomy" id="8208"/>
    <lineage>
        <taxon>Eukaryota</taxon>
        <taxon>Metazoa</taxon>
        <taxon>Chordata</taxon>
        <taxon>Craniata</taxon>
        <taxon>Vertebrata</taxon>
        <taxon>Euteleostomi</taxon>
        <taxon>Actinopterygii</taxon>
        <taxon>Neopterygii</taxon>
        <taxon>Teleostei</taxon>
        <taxon>Neoteleostei</taxon>
        <taxon>Acanthomorphata</taxon>
        <taxon>Eupercaria</taxon>
        <taxon>Perciformes</taxon>
        <taxon>Notothenioidei</taxon>
        <taxon>Nototheniidae</taxon>
        <taxon>Notothenia</taxon>
    </lineage>
</organism>
<feature type="transmembrane region" description="Helical" evidence="7">
    <location>
        <begin position="45"/>
        <end position="70"/>
    </location>
</feature>
<feature type="binding site" evidence="6">
    <location>
        <position position="219"/>
    </location>
    <ligand>
        <name>Na(+)</name>
        <dbReference type="ChEBI" id="CHEBI:29101"/>
        <label>1</label>
    </ligand>
</feature>
<dbReference type="PANTHER" id="PTHR11616">
    <property type="entry name" value="SODIUM/CHLORIDE DEPENDENT TRANSPORTER"/>
    <property type="match status" value="1"/>
</dbReference>
<evidence type="ECO:0000256" key="3">
    <source>
        <dbReference type="ARBA" id="ARBA00022692"/>
    </source>
</evidence>
<evidence type="ECO:0000313" key="8">
    <source>
        <dbReference type="Proteomes" id="UP000504611"/>
    </source>
</evidence>
<dbReference type="GO" id="GO:0005298">
    <property type="term" value="F:proline:sodium symporter activity"/>
    <property type="evidence" value="ECO:0007669"/>
    <property type="project" value="TreeGrafter"/>
</dbReference>
<keyword evidence="5 7" id="KW-0472">Membrane</keyword>
<keyword evidence="6" id="KW-0915">Sodium</keyword>
<evidence type="ECO:0000256" key="5">
    <source>
        <dbReference type="ARBA" id="ARBA00023136"/>
    </source>
</evidence>
<name>A0A6I9PP84_9TELE</name>
<dbReference type="InterPro" id="IPR000175">
    <property type="entry name" value="Na/ntran_symport"/>
</dbReference>
<keyword evidence="8" id="KW-1185">Reference proteome</keyword>
<feature type="transmembrane region" description="Helical" evidence="7">
    <location>
        <begin position="6"/>
        <end position="24"/>
    </location>
</feature>
<dbReference type="AlphaFoldDB" id="A0A6I9PP84"/>
<dbReference type="PANTHER" id="PTHR11616:SF101">
    <property type="entry name" value="SODIUM-DEPENDENT NEUTRAL AMINO ACID TRANSPORTER B(0)AT2"/>
    <property type="match status" value="1"/>
</dbReference>
<evidence type="ECO:0000256" key="6">
    <source>
        <dbReference type="PIRSR" id="PIRSR600175-1"/>
    </source>
</evidence>
<evidence type="ECO:0000256" key="4">
    <source>
        <dbReference type="ARBA" id="ARBA00022989"/>
    </source>
</evidence>